<protein>
    <recommendedName>
        <fullName evidence="3">DUF3307 domain-containing protein</fullName>
    </recommendedName>
</protein>
<proteinExistence type="predicted"/>
<dbReference type="Pfam" id="PF11750">
    <property type="entry name" value="DUF3307"/>
    <property type="match status" value="1"/>
</dbReference>
<dbReference type="EMBL" id="BAABRI010000017">
    <property type="protein sequence ID" value="GAA5483783.1"/>
    <property type="molecule type" value="Genomic_DNA"/>
</dbReference>
<reference evidence="1 2" key="1">
    <citation type="submission" date="2024-02" db="EMBL/GenBank/DDBJ databases">
        <title>Haloferula sargassicola NBRC 104335.</title>
        <authorList>
            <person name="Ichikawa N."/>
            <person name="Katano-Makiyama Y."/>
            <person name="Hidaka K."/>
        </authorList>
    </citation>
    <scope>NUCLEOTIDE SEQUENCE [LARGE SCALE GENOMIC DNA]</scope>
    <source>
        <strain evidence="1 2">NBRC 104335</strain>
    </source>
</reference>
<dbReference type="InterPro" id="IPR021737">
    <property type="entry name" value="Phage_phiKZ_Orf197"/>
</dbReference>
<sequence length="116" mass="12603">MFFALIVGHAIADFALQGEFLSIAKNRHASLDRFFGKSPAPKGVWVHALTAHALIHVAPVWLITGSVALGVVELVLHWLIDFAKCEGWTSFTVDQLLHLVCKALYVGLLLGGMSLP</sequence>
<dbReference type="Proteomes" id="UP001476282">
    <property type="component" value="Unassembled WGS sequence"/>
</dbReference>
<accession>A0ABP9UV94</accession>
<comment type="caution">
    <text evidence="1">The sequence shown here is derived from an EMBL/GenBank/DDBJ whole genome shotgun (WGS) entry which is preliminary data.</text>
</comment>
<evidence type="ECO:0000313" key="1">
    <source>
        <dbReference type="EMBL" id="GAA5483783.1"/>
    </source>
</evidence>
<keyword evidence="2" id="KW-1185">Reference proteome</keyword>
<name>A0ABP9UV94_9BACT</name>
<evidence type="ECO:0000313" key="2">
    <source>
        <dbReference type="Proteomes" id="UP001476282"/>
    </source>
</evidence>
<organism evidence="1 2">
    <name type="scientific">Haloferula sargassicola</name>
    <dbReference type="NCBI Taxonomy" id="490096"/>
    <lineage>
        <taxon>Bacteria</taxon>
        <taxon>Pseudomonadati</taxon>
        <taxon>Verrucomicrobiota</taxon>
        <taxon>Verrucomicrobiia</taxon>
        <taxon>Verrucomicrobiales</taxon>
        <taxon>Verrucomicrobiaceae</taxon>
        <taxon>Haloferula</taxon>
    </lineage>
</organism>
<evidence type="ECO:0008006" key="3">
    <source>
        <dbReference type="Google" id="ProtNLM"/>
    </source>
</evidence>
<gene>
    <name evidence="1" type="ORF">Hsar01_03017</name>
</gene>